<dbReference type="SUPFAM" id="SSF110581">
    <property type="entry name" value="Indigoidine synthase A-like"/>
    <property type="match status" value="1"/>
</dbReference>
<dbReference type="InterPro" id="IPR007342">
    <property type="entry name" value="PsuG"/>
</dbReference>
<dbReference type="CDD" id="cd01941">
    <property type="entry name" value="YeiC_kinase_like"/>
    <property type="match status" value="1"/>
</dbReference>
<dbReference type="Proteomes" id="UP000654913">
    <property type="component" value="Chromosome 1"/>
</dbReference>
<organism evidence="8 9">
    <name type="scientific">Aspergillus puulaauensis</name>
    <dbReference type="NCBI Taxonomy" id="1220207"/>
    <lineage>
        <taxon>Eukaryota</taxon>
        <taxon>Fungi</taxon>
        <taxon>Dikarya</taxon>
        <taxon>Ascomycota</taxon>
        <taxon>Pezizomycotina</taxon>
        <taxon>Eurotiomycetes</taxon>
        <taxon>Eurotiomycetidae</taxon>
        <taxon>Eurotiales</taxon>
        <taxon>Aspergillaceae</taxon>
        <taxon>Aspergillus</taxon>
    </lineage>
</organism>
<dbReference type="Pfam" id="PF04227">
    <property type="entry name" value="Indigoidine_A"/>
    <property type="match status" value="1"/>
</dbReference>
<dbReference type="GO" id="GO:0004730">
    <property type="term" value="F:pseudouridylate synthase activity"/>
    <property type="evidence" value="ECO:0007669"/>
    <property type="project" value="InterPro"/>
</dbReference>
<dbReference type="AlphaFoldDB" id="A0A7R7XB36"/>
<sequence>MQRGRLLKLPTRPDQRALCQRYGWKSPLLQGPLGTASAFRSYTTSKSASPSALSGILKVSEEVQDAVETNKPVVALESTIYTHGALGDLGLEDIVRRNGGVPAVCGILAGVPTVGLTPAEIDRMVHESARKASRRDIAALVGLAATGRKLHGGTTIAGTMILASLAGIRVFGTGGLGGVHRGGHDSLDISADLAELGRTRMAVVASGCKGFLDIPRTLEYLETQGVAVSTFSQGRDPKDVAFPAFWARDSDVKSPAVVESEEEAAAIILAQEQLGIESGLVFANPIPEEFSIPKAEMNAIIEQAVSEAATGQAARGNENTPFILKRIRELSQDRSVIANTSLARSNVECATKISVALSRLISGGLSPPSIHSHQSNNPALSHQKAPSPRADILVAGSVAIDLACDVHGSGGAAGEPPRLHTSSPGSITQSIGGVGRNVALAAHRASIGPVRLCSMIGNDPAGSVIMKSLQSTGMDTLGIRQLDSTGNKPCGRTAQYVAVNSSDKDMFVAIADMKIFQDHQFAGDWEAMVTAAQPRWLAVDACWSASGIRVWIKAAKKNGAKVAFEPVSRAKSMALFASRDAVGPLQVFPSPSVDLASPNQHELEALYEAAQGNGYFDDPQWLTVAKDLDTPGACARLTKTIPAKALDVEALQKAIHLLPYIPTIITKIGAEGVVLLQLMPREDPRLEDMPSQPFIVRSLSCSESATSGIYARFFPRVEKVDRVVSVNGVGDTFLGVLLAGLANGKRVEELIDVGQKGAVMTLKSPESVSPELYRLRGELR</sequence>
<keyword evidence="2" id="KW-0378">Hydrolase</keyword>
<protein>
    <recommendedName>
        <fullName evidence="7">Carbohydrate kinase PfkB domain-containing protein</fullName>
    </recommendedName>
</protein>
<feature type="domain" description="Carbohydrate kinase PfkB" evidence="7">
    <location>
        <begin position="391"/>
        <end position="611"/>
    </location>
</feature>
<dbReference type="InterPro" id="IPR022830">
    <property type="entry name" value="Indigdn_synthA-like"/>
</dbReference>
<gene>
    <name evidence="8" type="ORF">APUU_10257A</name>
</gene>
<feature type="compositionally biased region" description="Polar residues" evidence="6">
    <location>
        <begin position="369"/>
        <end position="380"/>
    </location>
</feature>
<name>A0A7R7XB36_9EURO</name>
<evidence type="ECO:0000256" key="1">
    <source>
        <dbReference type="ARBA" id="ARBA00022723"/>
    </source>
</evidence>
<dbReference type="GO" id="GO:0016798">
    <property type="term" value="F:hydrolase activity, acting on glycosyl bonds"/>
    <property type="evidence" value="ECO:0007669"/>
    <property type="project" value="UniProtKB-KW"/>
</dbReference>
<keyword evidence="4" id="KW-0456">Lyase</keyword>
<proteinExistence type="predicted"/>
<evidence type="ECO:0000259" key="7">
    <source>
        <dbReference type="Pfam" id="PF00294"/>
    </source>
</evidence>
<reference evidence="8" key="2">
    <citation type="submission" date="2021-02" db="EMBL/GenBank/DDBJ databases">
        <title>Aspergillus puulaauensis MK2 genome sequence.</title>
        <authorList>
            <person name="Futagami T."/>
            <person name="Mori K."/>
            <person name="Kadooka C."/>
            <person name="Tanaka T."/>
        </authorList>
    </citation>
    <scope>NUCLEOTIDE SEQUENCE</scope>
    <source>
        <strain evidence="8">MK2</strain>
    </source>
</reference>
<reference evidence="8" key="1">
    <citation type="submission" date="2021-01" db="EMBL/GenBank/DDBJ databases">
        <authorList>
            <consortium name="Aspergillus puulaauensis MK2 genome sequencing consortium"/>
            <person name="Kazuki M."/>
            <person name="Futagami T."/>
        </authorList>
    </citation>
    <scope>NUCLEOTIDE SEQUENCE</scope>
    <source>
        <strain evidence="8">MK2</strain>
    </source>
</reference>
<evidence type="ECO:0000256" key="6">
    <source>
        <dbReference type="SAM" id="MobiDB-lite"/>
    </source>
</evidence>
<evidence type="ECO:0000313" key="8">
    <source>
        <dbReference type="EMBL" id="BCS17429.1"/>
    </source>
</evidence>
<dbReference type="Pfam" id="PF00294">
    <property type="entry name" value="PfkB"/>
    <property type="match status" value="2"/>
</dbReference>
<evidence type="ECO:0000313" key="9">
    <source>
        <dbReference type="Proteomes" id="UP000654913"/>
    </source>
</evidence>
<dbReference type="Gene3D" id="3.40.1190.20">
    <property type="match status" value="1"/>
</dbReference>
<feature type="domain" description="Carbohydrate kinase PfkB" evidence="7">
    <location>
        <begin position="716"/>
        <end position="768"/>
    </location>
</feature>
<keyword evidence="1" id="KW-0479">Metal-binding</keyword>
<dbReference type="KEGG" id="apuu:APUU_10257A"/>
<dbReference type="Gene3D" id="3.40.1790.10">
    <property type="entry name" value="Indigoidine synthase domain"/>
    <property type="match status" value="1"/>
</dbReference>
<dbReference type="GO" id="GO:0046872">
    <property type="term" value="F:metal ion binding"/>
    <property type="evidence" value="ECO:0007669"/>
    <property type="project" value="UniProtKB-KW"/>
</dbReference>
<dbReference type="InterPro" id="IPR029056">
    <property type="entry name" value="Ribokinase-like"/>
</dbReference>
<dbReference type="GeneID" id="64967434"/>
<dbReference type="OrthoDB" id="198885at2759"/>
<evidence type="ECO:0000256" key="5">
    <source>
        <dbReference type="ARBA" id="ARBA00023295"/>
    </source>
</evidence>
<keyword evidence="5" id="KW-0326">Glycosidase</keyword>
<dbReference type="SUPFAM" id="SSF53613">
    <property type="entry name" value="Ribokinase-like"/>
    <property type="match status" value="1"/>
</dbReference>
<dbReference type="PANTHER" id="PTHR42909:SF1">
    <property type="entry name" value="CARBOHYDRATE KINASE PFKB DOMAIN-CONTAINING PROTEIN"/>
    <property type="match status" value="1"/>
</dbReference>
<dbReference type="GO" id="GO:0005737">
    <property type="term" value="C:cytoplasm"/>
    <property type="evidence" value="ECO:0007669"/>
    <property type="project" value="TreeGrafter"/>
</dbReference>
<dbReference type="InterPro" id="IPR011611">
    <property type="entry name" value="PfkB_dom"/>
</dbReference>
<dbReference type="EMBL" id="AP024443">
    <property type="protein sequence ID" value="BCS17429.1"/>
    <property type="molecule type" value="Genomic_DNA"/>
</dbReference>
<evidence type="ECO:0000256" key="4">
    <source>
        <dbReference type="ARBA" id="ARBA00023239"/>
    </source>
</evidence>
<evidence type="ECO:0000256" key="3">
    <source>
        <dbReference type="ARBA" id="ARBA00023211"/>
    </source>
</evidence>
<keyword evidence="3" id="KW-0464">Manganese</keyword>
<dbReference type="RefSeq" id="XP_041549623.1">
    <property type="nucleotide sequence ID" value="XM_041698785.1"/>
</dbReference>
<feature type="region of interest" description="Disordered" evidence="6">
    <location>
        <begin position="368"/>
        <end position="387"/>
    </location>
</feature>
<evidence type="ECO:0000256" key="2">
    <source>
        <dbReference type="ARBA" id="ARBA00022801"/>
    </source>
</evidence>
<dbReference type="PANTHER" id="PTHR42909">
    <property type="entry name" value="ZGC:136858"/>
    <property type="match status" value="1"/>
</dbReference>
<keyword evidence="9" id="KW-1185">Reference proteome</keyword>
<accession>A0A7R7XB36</accession>